<evidence type="ECO:0000259" key="5">
    <source>
        <dbReference type="Pfam" id="PF13407"/>
    </source>
</evidence>
<evidence type="ECO:0000256" key="1">
    <source>
        <dbReference type="ARBA" id="ARBA00004196"/>
    </source>
</evidence>
<dbReference type="PROSITE" id="PS51257">
    <property type="entry name" value="PROKAR_LIPOPROTEIN"/>
    <property type="match status" value="1"/>
</dbReference>
<comment type="caution">
    <text evidence="6">The sequence shown here is derived from an EMBL/GenBank/DDBJ whole genome shotgun (WGS) entry which is preliminary data.</text>
</comment>
<feature type="signal peptide" evidence="4">
    <location>
        <begin position="1"/>
        <end position="33"/>
    </location>
</feature>
<organism evidence="6 7">
    <name type="scientific">Agromyces binzhouensis</name>
    <dbReference type="NCBI Taxonomy" id="1817495"/>
    <lineage>
        <taxon>Bacteria</taxon>
        <taxon>Bacillati</taxon>
        <taxon>Actinomycetota</taxon>
        <taxon>Actinomycetes</taxon>
        <taxon>Micrococcales</taxon>
        <taxon>Microbacteriaceae</taxon>
        <taxon>Agromyces</taxon>
    </lineage>
</organism>
<comment type="subcellular location">
    <subcellularLocation>
        <location evidence="1">Cell envelope</location>
    </subcellularLocation>
</comment>
<evidence type="ECO:0000256" key="2">
    <source>
        <dbReference type="ARBA" id="ARBA00007639"/>
    </source>
</evidence>
<dbReference type="InterPro" id="IPR028082">
    <property type="entry name" value="Peripla_BP_I"/>
</dbReference>
<protein>
    <recommendedName>
        <fullName evidence="5">Periplasmic binding protein domain-containing protein</fullName>
    </recommendedName>
</protein>
<evidence type="ECO:0000313" key="7">
    <source>
        <dbReference type="Proteomes" id="UP000292881"/>
    </source>
</evidence>
<dbReference type="GO" id="GO:0030313">
    <property type="term" value="C:cell envelope"/>
    <property type="evidence" value="ECO:0007669"/>
    <property type="project" value="UniProtKB-SubCell"/>
</dbReference>
<dbReference type="SUPFAM" id="SSF53822">
    <property type="entry name" value="Periplasmic binding protein-like I"/>
    <property type="match status" value="1"/>
</dbReference>
<keyword evidence="7" id="KW-1185">Reference proteome</keyword>
<comment type="similarity">
    <text evidence="2">Belongs to the bacterial solute-binding protein 2 family.</text>
</comment>
<dbReference type="CDD" id="cd01536">
    <property type="entry name" value="PBP1_ABC_sugar_binding-like"/>
    <property type="match status" value="1"/>
</dbReference>
<dbReference type="AlphaFoldDB" id="A0A4Q2JTC8"/>
<sequence length="378" mass="40199">MSLNRIARRATAAVAASAAFALALSGCTTTAGAAGSSSEPLQKEDLVIVASVINTLNPYFQGNITGAEALGEELGIPVEIVDANGDPGTQISKIQGVIAKGKKVVLFVNTVDNSVVRPIVDSVKQAGGFVTIWWNKPDDYEPWDAGDNFVAFQKHSGVDSGRCNAKALGDALGGEGNVIMLPGVQDSTTSQTRVAGFRAEMEENYPGITILEERPSNWDPQLAFDNSKQLITKYGDDIDGVWSADDGMQIGSMKAFKDAGLIDEVQFASDGLYPETIAAMEAGEPIVGETFHRGYMASAVGLYTAYLAATGEIVPSELPEEKRNSLFELSCVTPDTLPDYLQYDEPDAPAKFIDELIENGPWDAEPMPLVSGGPEVLP</sequence>
<dbReference type="PANTHER" id="PTHR46847:SF1">
    <property type="entry name" value="D-ALLOSE-BINDING PERIPLASMIC PROTEIN-RELATED"/>
    <property type="match status" value="1"/>
</dbReference>
<dbReference type="PANTHER" id="PTHR46847">
    <property type="entry name" value="D-ALLOSE-BINDING PERIPLASMIC PROTEIN-RELATED"/>
    <property type="match status" value="1"/>
</dbReference>
<name>A0A4Q2JTC8_9MICO</name>
<evidence type="ECO:0000256" key="4">
    <source>
        <dbReference type="SAM" id="SignalP"/>
    </source>
</evidence>
<dbReference type="InterPro" id="IPR025997">
    <property type="entry name" value="SBP_2_dom"/>
</dbReference>
<evidence type="ECO:0000256" key="3">
    <source>
        <dbReference type="ARBA" id="ARBA00022729"/>
    </source>
</evidence>
<dbReference type="RefSeq" id="WP_129233110.1">
    <property type="nucleotide sequence ID" value="NZ_SDPL01000009.1"/>
</dbReference>
<dbReference type="Gene3D" id="3.40.50.2300">
    <property type="match status" value="2"/>
</dbReference>
<dbReference type="Proteomes" id="UP000292881">
    <property type="component" value="Unassembled WGS sequence"/>
</dbReference>
<keyword evidence="3 4" id="KW-0732">Signal</keyword>
<proteinExistence type="inferred from homology"/>
<dbReference type="Pfam" id="PF13407">
    <property type="entry name" value="Peripla_BP_4"/>
    <property type="match status" value="1"/>
</dbReference>
<dbReference type="EMBL" id="SDPL01000009">
    <property type="protein sequence ID" value="RXZ51661.1"/>
    <property type="molecule type" value="Genomic_DNA"/>
</dbReference>
<reference evidence="6 7" key="1">
    <citation type="submission" date="2019-01" db="EMBL/GenBank/DDBJ databases">
        <authorList>
            <person name="Li J."/>
        </authorList>
    </citation>
    <scope>NUCLEOTIDE SEQUENCE [LARGE SCALE GENOMIC DNA]</scope>
    <source>
        <strain evidence="6 7">CGMCC 4.7180</strain>
    </source>
</reference>
<feature type="domain" description="Periplasmic binding protein" evidence="5">
    <location>
        <begin position="51"/>
        <end position="311"/>
    </location>
</feature>
<dbReference type="OrthoDB" id="9813037at2"/>
<feature type="chain" id="PRO_5020573196" description="Periplasmic binding protein domain-containing protein" evidence="4">
    <location>
        <begin position="34"/>
        <end position="378"/>
    </location>
</feature>
<dbReference type="GO" id="GO:0030246">
    <property type="term" value="F:carbohydrate binding"/>
    <property type="evidence" value="ECO:0007669"/>
    <property type="project" value="UniProtKB-ARBA"/>
</dbReference>
<gene>
    <name evidence="6" type="ORF">ESO86_01390</name>
</gene>
<evidence type="ECO:0000313" key="6">
    <source>
        <dbReference type="EMBL" id="RXZ51661.1"/>
    </source>
</evidence>
<accession>A0A4Q2JTC8</accession>